<accession>A0AAV9BPU6</accession>
<dbReference type="EMBL" id="JAUJYN010000002">
    <property type="protein sequence ID" value="KAK1278775.1"/>
    <property type="molecule type" value="Genomic_DNA"/>
</dbReference>
<protein>
    <submittedName>
        <fullName evidence="1">Uncharacterized protein</fullName>
    </submittedName>
</protein>
<keyword evidence="2" id="KW-1185">Reference proteome</keyword>
<sequence>MDEYPSAIAQVLPRQASDHSPIILHSDIQPPVGPKPFRFERIWFEYPNLPNVLEKGLEKFPVRSPLGTDGQVYNTAEDVRQYIKSHFEEHWVSRGAQVEAIQPDWFQAHLSDIEAAELIQPFSDLEIEHVVRSLPHNKAPGPDGYSSEFYHQFWPMLKYDLTQAIAYFYEHAQLAISWGSTHIVLIPKVK</sequence>
<proteinExistence type="predicted"/>
<reference evidence="1" key="1">
    <citation type="journal article" date="2023" name="Nat. Commun.">
        <title>Diploid and tetraploid genomes of Acorus and the evolution of monocots.</title>
        <authorList>
            <person name="Ma L."/>
            <person name="Liu K.W."/>
            <person name="Li Z."/>
            <person name="Hsiao Y.Y."/>
            <person name="Qi Y."/>
            <person name="Fu T."/>
            <person name="Tang G.D."/>
            <person name="Zhang D."/>
            <person name="Sun W.H."/>
            <person name="Liu D.K."/>
            <person name="Li Y."/>
            <person name="Chen G.Z."/>
            <person name="Liu X.D."/>
            <person name="Liao X.Y."/>
            <person name="Jiang Y.T."/>
            <person name="Yu X."/>
            <person name="Hao Y."/>
            <person name="Huang J."/>
            <person name="Zhao X.W."/>
            <person name="Ke S."/>
            <person name="Chen Y.Y."/>
            <person name="Wu W.L."/>
            <person name="Hsu J.L."/>
            <person name="Lin Y.F."/>
            <person name="Huang M.D."/>
            <person name="Li C.Y."/>
            <person name="Huang L."/>
            <person name="Wang Z.W."/>
            <person name="Zhao X."/>
            <person name="Zhong W.Y."/>
            <person name="Peng D.H."/>
            <person name="Ahmad S."/>
            <person name="Lan S."/>
            <person name="Zhang J.S."/>
            <person name="Tsai W.C."/>
            <person name="Van de Peer Y."/>
            <person name="Liu Z.J."/>
        </authorList>
    </citation>
    <scope>NUCLEOTIDE SEQUENCE</scope>
    <source>
        <strain evidence="1">SCP</strain>
    </source>
</reference>
<evidence type="ECO:0000313" key="1">
    <source>
        <dbReference type="EMBL" id="KAK1278775.1"/>
    </source>
</evidence>
<comment type="caution">
    <text evidence="1">The sequence shown here is derived from an EMBL/GenBank/DDBJ whole genome shotgun (WGS) entry which is preliminary data.</text>
</comment>
<gene>
    <name evidence="1" type="ORF">QJS04_geneDACA020148</name>
</gene>
<reference evidence="1" key="2">
    <citation type="submission" date="2023-06" db="EMBL/GenBank/DDBJ databases">
        <authorList>
            <person name="Ma L."/>
            <person name="Liu K.-W."/>
            <person name="Li Z."/>
            <person name="Hsiao Y.-Y."/>
            <person name="Qi Y."/>
            <person name="Fu T."/>
            <person name="Tang G."/>
            <person name="Zhang D."/>
            <person name="Sun W.-H."/>
            <person name="Liu D.-K."/>
            <person name="Li Y."/>
            <person name="Chen G.-Z."/>
            <person name="Liu X.-D."/>
            <person name="Liao X.-Y."/>
            <person name="Jiang Y.-T."/>
            <person name="Yu X."/>
            <person name="Hao Y."/>
            <person name="Huang J."/>
            <person name="Zhao X.-W."/>
            <person name="Ke S."/>
            <person name="Chen Y.-Y."/>
            <person name="Wu W.-L."/>
            <person name="Hsu J.-L."/>
            <person name="Lin Y.-F."/>
            <person name="Huang M.-D."/>
            <person name="Li C.-Y."/>
            <person name="Huang L."/>
            <person name="Wang Z.-W."/>
            <person name="Zhao X."/>
            <person name="Zhong W.-Y."/>
            <person name="Peng D.-H."/>
            <person name="Ahmad S."/>
            <person name="Lan S."/>
            <person name="Zhang J.-S."/>
            <person name="Tsai W.-C."/>
            <person name="Van De Peer Y."/>
            <person name="Liu Z.-J."/>
        </authorList>
    </citation>
    <scope>NUCLEOTIDE SEQUENCE</scope>
    <source>
        <strain evidence="1">SCP</strain>
        <tissue evidence="1">Leaves</tissue>
    </source>
</reference>
<evidence type="ECO:0000313" key="2">
    <source>
        <dbReference type="Proteomes" id="UP001179952"/>
    </source>
</evidence>
<organism evidence="1 2">
    <name type="scientific">Acorus gramineus</name>
    <name type="common">Dwarf sweet flag</name>
    <dbReference type="NCBI Taxonomy" id="55184"/>
    <lineage>
        <taxon>Eukaryota</taxon>
        <taxon>Viridiplantae</taxon>
        <taxon>Streptophyta</taxon>
        <taxon>Embryophyta</taxon>
        <taxon>Tracheophyta</taxon>
        <taxon>Spermatophyta</taxon>
        <taxon>Magnoliopsida</taxon>
        <taxon>Liliopsida</taxon>
        <taxon>Acoraceae</taxon>
        <taxon>Acorus</taxon>
    </lineage>
</organism>
<dbReference type="Proteomes" id="UP001179952">
    <property type="component" value="Unassembled WGS sequence"/>
</dbReference>
<dbReference type="AlphaFoldDB" id="A0AAV9BPU6"/>
<name>A0AAV9BPU6_ACOGR</name>